<sequence>MMTCNCVDAHVPPLFGVQTIFAAQHTSESCGANGLPLTPNSITILGRAQKLKTLSHPNLVSHLDFIRKQHGRIILVSQYFNRNLWTESLNCSILLPIEKVLSWAYRVLNALTYLNDNGLVHRFLTPQYILLDDEDNVKLFNYGLYYMTNSGKNISFPIGKLKYTAPEVLVLDKTSYKSGPKTDSWSLGIIVLELLLGVQLWPTLKLSQIIRKILSLTHCTDVVMRLAREMGRLTLYQSLPNELKDFLSKCICLDISKRMRPKELCDHKIFSLYEYSTILTNKYYSCKHPLLQMKLDQVYYLWKLAGGDVEWALKKKGLLRNESSILLLPRLIILEGTLYGTTRNQSCLLDLQIVELSLDLLISRLQHLKITDYDPLIDEVKERNDTTEKLPLVIREKDTEYQFHRIVLFDRLLSTYPFKRNNLLIEASKDIPPYFRGEIWACLLNICNNTEHTYLSIDKETAGVTDRQIEVDIPRCHQYNDLLSSSVAHTKLKRVLKAWLVSHPKYVYWQGLDSLCAPFVYLNFCKEHIAYACLTEFVKKYLNDVFLRDNSEVIREYLIKLSHLIAFHDPELANHLDDKGFIPDLFAIPWFLTMFSHVFPLHKIFHLWDKLLLGDSSYPLFVGLSILTQLRSTLLNSGFNECILLFSDLPEVDIEKCVLESSKFYDATPRSITFRKHELRTETREHDPCLIYEVLQNEFSPRISIYDLQELKRNSKKFLVLDTRAQGYYIEKSLPGSLNIPIKEEDFLDENFDLPPSPELSALVNNRGSVLIIIDNVFELNKVRKFCRFLVKKKFPKVCSLHGGIEAFETFNILVPAIMF</sequence>
<dbReference type="PANTHER" id="PTHR22957">
    <property type="entry name" value="TBC1 DOMAIN FAMILY MEMBER GTPASE-ACTIVATING PROTEIN"/>
    <property type="match status" value="1"/>
</dbReference>
<dbReference type="InterPro" id="IPR035969">
    <property type="entry name" value="Rab-GAP_TBC_sf"/>
</dbReference>
<dbReference type="GO" id="GO:0004672">
    <property type="term" value="F:protein kinase activity"/>
    <property type="evidence" value="ECO:0007669"/>
    <property type="project" value="InterPro"/>
</dbReference>
<dbReference type="Gene3D" id="1.10.510.10">
    <property type="entry name" value="Transferase(Phosphotransferase) domain 1"/>
    <property type="match status" value="1"/>
</dbReference>
<dbReference type="Gene3D" id="1.10.8.270">
    <property type="entry name" value="putative rabgap domain of human tbc1 domain family member 14 like domains"/>
    <property type="match status" value="1"/>
</dbReference>
<dbReference type="InterPro" id="IPR011009">
    <property type="entry name" value="Kinase-like_dom_sf"/>
</dbReference>
<proteinExistence type="predicted"/>
<dbReference type="FunFam" id="1.10.472.80:FF:000015">
    <property type="entry name" value="TBC domain-containing protein kinase-like protein"/>
    <property type="match status" value="1"/>
</dbReference>
<dbReference type="InterPro" id="IPR001763">
    <property type="entry name" value="Rhodanese-like_dom"/>
</dbReference>
<dbReference type="GO" id="GO:0005524">
    <property type="term" value="F:ATP binding"/>
    <property type="evidence" value="ECO:0007669"/>
    <property type="project" value="InterPro"/>
</dbReference>
<dbReference type="FunFam" id="1.10.8.270:FF:000044">
    <property type="entry name" value="TBC Kinase homolog"/>
    <property type="match status" value="1"/>
</dbReference>
<evidence type="ECO:0000313" key="6">
    <source>
        <dbReference type="Proteomes" id="UP000325440"/>
    </source>
</evidence>
<feature type="domain" description="Rab-GAP TBC" evidence="3">
    <location>
        <begin position="430"/>
        <end position="615"/>
    </location>
</feature>
<dbReference type="SMART" id="SM00164">
    <property type="entry name" value="TBC"/>
    <property type="match status" value="1"/>
</dbReference>
<reference evidence="5 6" key="1">
    <citation type="submission" date="2019-08" db="EMBL/GenBank/DDBJ databases">
        <authorList>
            <person name="Alioto T."/>
            <person name="Alioto T."/>
            <person name="Gomez Garrido J."/>
        </authorList>
    </citation>
    <scope>NUCLEOTIDE SEQUENCE [LARGE SCALE GENOMIC DNA]</scope>
</reference>
<gene>
    <name evidence="5" type="ORF">CINCED_3A005641</name>
</gene>
<accession>A0A5E4MWT1</accession>
<dbReference type="EMBL" id="CABPRJ010001436">
    <property type="protein sequence ID" value="VVC36777.1"/>
    <property type="molecule type" value="Genomic_DNA"/>
</dbReference>
<keyword evidence="1" id="KW-0343">GTPase activation</keyword>
<evidence type="ECO:0000259" key="4">
    <source>
        <dbReference type="PROSITE" id="PS50206"/>
    </source>
</evidence>
<dbReference type="PROSITE" id="PS50011">
    <property type="entry name" value="PROTEIN_KINASE_DOM"/>
    <property type="match status" value="1"/>
</dbReference>
<dbReference type="AlphaFoldDB" id="A0A5E4MWT1"/>
<protein>
    <submittedName>
        <fullName evidence="5">Protein kinase domain,Rhodanese-like domain,Rab-GTPase-TBC domain,Protein kinase-like domain</fullName>
    </submittedName>
</protein>
<dbReference type="Pfam" id="PF00581">
    <property type="entry name" value="Rhodanese"/>
    <property type="match status" value="1"/>
</dbReference>
<evidence type="ECO:0000259" key="2">
    <source>
        <dbReference type="PROSITE" id="PS50011"/>
    </source>
</evidence>
<feature type="domain" description="Protein kinase" evidence="2">
    <location>
        <begin position="1"/>
        <end position="270"/>
    </location>
</feature>
<dbReference type="PANTHER" id="PTHR22957:SF168">
    <property type="entry name" value="TBC DOMAIN-CONTAINING PROTEIN KINASE-LIKE PROTEIN"/>
    <property type="match status" value="1"/>
</dbReference>
<dbReference type="InterPro" id="IPR000719">
    <property type="entry name" value="Prot_kinase_dom"/>
</dbReference>
<keyword evidence="5" id="KW-0418">Kinase</keyword>
<keyword evidence="5" id="KW-0808">Transferase</keyword>
<dbReference type="Pfam" id="PF00566">
    <property type="entry name" value="RabGAP-TBC"/>
    <property type="match status" value="1"/>
</dbReference>
<dbReference type="InterPro" id="IPR000195">
    <property type="entry name" value="Rab-GAP-TBC_dom"/>
</dbReference>
<organism evidence="5 6">
    <name type="scientific">Cinara cedri</name>
    <dbReference type="NCBI Taxonomy" id="506608"/>
    <lineage>
        <taxon>Eukaryota</taxon>
        <taxon>Metazoa</taxon>
        <taxon>Ecdysozoa</taxon>
        <taxon>Arthropoda</taxon>
        <taxon>Hexapoda</taxon>
        <taxon>Insecta</taxon>
        <taxon>Pterygota</taxon>
        <taxon>Neoptera</taxon>
        <taxon>Paraneoptera</taxon>
        <taxon>Hemiptera</taxon>
        <taxon>Sternorrhyncha</taxon>
        <taxon>Aphidomorpha</taxon>
        <taxon>Aphidoidea</taxon>
        <taxon>Aphididae</taxon>
        <taxon>Lachninae</taxon>
        <taxon>Cinara</taxon>
    </lineage>
</organism>
<dbReference type="OrthoDB" id="1668230at2759"/>
<dbReference type="SMART" id="SM00450">
    <property type="entry name" value="RHOD"/>
    <property type="match status" value="1"/>
</dbReference>
<dbReference type="SUPFAM" id="SSF56112">
    <property type="entry name" value="Protein kinase-like (PK-like)"/>
    <property type="match status" value="1"/>
</dbReference>
<dbReference type="PROSITE" id="PS50206">
    <property type="entry name" value="RHODANESE_3"/>
    <property type="match status" value="1"/>
</dbReference>
<feature type="domain" description="Rhodanese" evidence="4">
    <location>
        <begin position="714"/>
        <end position="810"/>
    </location>
</feature>
<evidence type="ECO:0000256" key="1">
    <source>
        <dbReference type="ARBA" id="ARBA00022468"/>
    </source>
</evidence>
<dbReference type="SUPFAM" id="SSF52821">
    <property type="entry name" value="Rhodanese/Cell cycle control phosphatase"/>
    <property type="match status" value="1"/>
</dbReference>
<name>A0A5E4MWT1_9HEMI</name>
<evidence type="ECO:0000313" key="5">
    <source>
        <dbReference type="EMBL" id="VVC36777.1"/>
    </source>
</evidence>
<dbReference type="Gene3D" id="3.40.250.10">
    <property type="entry name" value="Rhodanese-like domain"/>
    <property type="match status" value="1"/>
</dbReference>
<dbReference type="GO" id="GO:0005096">
    <property type="term" value="F:GTPase activator activity"/>
    <property type="evidence" value="ECO:0007669"/>
    <property type="project" value="UniProtKB-KW"/>
</dbReference>
<dbReference type="Proteomes" id="UP000325440">
    <property type="component" value="Unassembled WGS sequence"/>
</dbReference>
<dbReference type="InterPro" id="IPR036873">
    <property type="entry name" value="Rhodanese-like_dom_sf"/>
</dbReference>
<keyword evidence="6" id="KW-1185">Reference proteome</keyword>
<dbReference type="SUPFAM" id="SSF47923">
    <property type="entry name" value="Ypt/Rab-GAP domain of gyp1p"/>
    <property type="match status" value="2"/>
</dbReference>
<evidence type="ECO:0000259" key="3">
    <source>
        <dbReference type="PROSITE" id="PS50086"/>
    </source>
</evidence>
<dbReference type="PROSITE" id="PS50086">
    <property type="entry name" value="TBC_RABGAP"/>
    <property type="match status" value="1"/>
</dbReference>
<dbReference type="Gene3D" id="1.10.472.80">
    <property type="entry name" value="Ypt/Rab-GAP domain of gyp1p, domain 3"/>
    <property type="match status" value="1"/>
</dbReference>
<dbReference type="Pfam" id="PF00069">
    <property type="entry name" value="Pkinase"/>
    <property type="match status" value="1"/>
</dbReference>